<reference evidence="3 4" key="1">
    <citation type="journal article" date="2016" name="Nat. Commun.">
        <title>Thousands of microbial genomes shed light on interconnected biogeochemical processes in an aquifer system.</title>
        <authorList>
            <person name="Anantharaman K."/>
            <person name="Brown C.T."/>
            <person name="Hug L.A."/>
            <person name="Sharon I."/>
            <person name="Castelle C.J."/>
            <person name="Probst A.J."/>
            <person name="Thomas B.C."/>
            <person name="Singh A."/>
            <person name="Wilkins M.J."/>
            <person name="Karaoz U."/>
            <person name="Brodie E.L."/>
            <person name="Williams K.H."/>
            <person name="Hubbard S.S."/>
            <person name="Banfield J.F."/>
        </authorList>
    </citation>
    <scope>NUCLEOTIDE SEQUENCE [LARGE SCALE GENOMIC DNA]</scope>
</reference>
<organism evidence="3 4">
    <name type="scientific">Candidatus Komeilibacteria bacterium RIFCSPLOWO2_02_FULL_48_11</name>
    <dbReference type="NCBI Taxonomy" id="1798553"/>
    <lineage>
        <taxon>Bacteria</taxon>
        <taxon>Candidatus Komeiliibacteriota</taxon>
    </lineage>
</organism>
<evidence type="ECO:0000256" key="2">
    <source>
        <dbReference type="SAM" id="Phobius"/>
    </source>
</evidence>
<dbReference type="Proteomes" id="UP000178109">
    <property type="component" value="Unassembled WGS sequence"/>
</dbReference>
<accession>A0A1G2BUC1</accession>
<comment type="caution">
    <text evidence="3">The sequence shown here is derived from an EMBL/GenBank/DDBJ whole genome shotgun (WGS) entry which is preliminary data.</text>
</comment>
<gene>
    <name evidence="3" type="ORF">A3H70_05025</name>
</gene>
<proteinExistence type="predicted"/>
<feature type="transmembrane region" description="Helical" evidence="2">
    <location>
        <begin position="6"/>
        <end position="28"/>
    </location>
</feature>
<sequence>MNAPWFSPFFIVMGIFYFLQPANTVVGWRKREKMATIHTSSPKKQRTCASASGLPAEALA</sequence>
<protein>
    <submittedName>
        <fullName evidence="3">Uncharacterized protein</fullName>
    </submittedName>
</protein>
<keyword evidence="2" id="KW-1133">Transmembrane helix</keyword>
<dbReference type="STRING" id="1798553.A3H70_05025"/>
<evidence type="ECO:0000256" key="1">
    <source>
        <dbReference type="SAM" id="MobiDB-lite"/>
    </source>
</evidence>
<dbReference type="EMBL" id="MHKO01000017">
    <property type="protein sequence ID" value="OGY92692.1"/>
    <property type="molecule type" value="Genomic_DNA"/>
</dbReference>
<name>A0A1G2BUC1_9BACT</name>
<keyword evidence="2" id="KW-0812">Transmembrane</keyword>
<evidence type="ECO:0000313" key="3">
    <source>
        <dbReference type="EMBL" id="OGY92692.1"/>
    </source>
</evidence>
<keyword evidence="2" id="KW-0472">Membrane</keyword>
<evidence type="ECO:0000313" key="4">
    <source>
        <dbReference type="Proteomes" id="UP000178109"/>
    </source>
</evidence>
<feature type="region of interest" description="Disordered" evidence="1">
    <location>
        <begin position="37"/>
        <end position="60"/>
    </location>
</feature>
<dbReference type="AlphaFoldDB" id="A0A1G2BUC1"/>